<dbReference type="AlphaFoldDB" id="A0A942DXT9"/>
<evidence type="ECO:0000256" key="4">
    <source>
        <dbReference type="ARBA" id="ARBA00022833"/>
    </source>
</evidence>
<evidence type="ECO:0000313" key="7">
    <source>
        <dbReference type="EMBL" id="MBS3649531.1"/>
    </source>
</evidence>
<dbReference type="InterPro" id="IPR055156">
    <property type="entry name" value="HutF-like_N"/>
</dbReference>
<protein>
    <submittedName>
        <fullName evidence="7">Formimidoylglutamate deiminase</fullName>
        <ecNumber evidence="7">3.5.3.13</ecNumber>
    </submittedName>
</protein>
<organism evidence="7 8">
    <name type="scientific">Pseudaminobacter soli</name>
    <name type="common">ex Zhang et al. 2022</name>
    <dbReference type="NCBI Taxonomy" id="2831468"/>
    <lineage>
        <taxon>Bacteria</taxon>
        <taxon>Pseudomonadati</taxon>
        <taxon>Pseudomonadota</taxon>
        <taxon>Alphaproteobacteria</taxon>
        <taxon>Hyphomicrobiales</taxon>
        <taxon>Phyllobacteriaceae</taxon>
        <taxon>Pseudaminobacter</taxon>
    </lineage>
</organism>
<dbReference type="InterPro" id="IPR006680">
    <property type="entry name" value="Amidohydro-rel"/>
</dbReference>
<dbReference type="EC" id="3.5.3.13" evidence="7"/>
<dbReference type="GO" id="GO:0005829">
    <property type="term" value="C:cytosol"/>
    <property type="evidence" value="ECO:0007669"/>
    <property type="project" value="TreeGrafter"/>
</dbReference>
<comment type="caution">
    <text evidence="7">The sequence shown here is derived from an EMBL/GenBank/DDBJ whole genome shotgun (WGS) entry which is preliminary data.</text>
</comment>
<evidence type="ECO:0000259" key="5">
    <source>
        <dbReference type="Pfam" id="PF01979"/>
    </source>
</evidence>
<dbReference type="NCBIfam" id="NF006681">
    <property type="entry name" value="PRK09229.1-2"/>
    <property type="match status" value="1"/>
</dbReference>
<dbReference type="GO" id="GO:0050416">
    <property type="term" value="F:formimidoylglutamate deiminase activity"/>
    <property type="evidence" value="ECO:0007669"/>
    <property type="project" value="UniProtKB-EC"/>
</dbReference>
<dbReference type="NCBIfam" id="NF006683">
    <property type="entry name" value="PRK09229.1-4"/>
    <property type="match status" value="1"/>
</dbReference>
<keyword evidence="4" id="KW-0862">Zinc</keyword>
<dbReference type="InterPro" id="IPR051607">
    <property type="entry name" value="Metallo-dep_hydrolases"/>
</dbReference>
<dbReference type="Gene3D" id="3.20.20.140">
    <property type="entry name" value="Metal-dependent hydrolases"/>
    <property type="match status" value="1"/>
</dbReference>
<accession>A0A942DXT9</accession>
<name>A0A942DXT9_9HYPH</name>
<dbReference type="RefSeq" id="WP_188255090.1">
    <property type="nucleotide sequence ID" value="NZ_JABVCF010000006.1"/>
</dbReference>
<comment type="cofactor">
    <cofactor evidence="1">
        <name>Zn(2+)</name>
        <dbReference type="ChEBI" id="CHEBI:29105"/>
    </cofactor>
</comment>
<dbReference type="NCBIfam" id="TIGR02022">
    <property type="entry name" value="hutF"/>
    <property type="match status" value="1"/>
</dbReference>
<dbReference type="InterPro" id="IPR010252">
    <property type="entry name" value="HutF"/>
</dbReference>
<dbReference type="GO" id="GO:0019239">
    <property type="term" value="F:deaminase activity"/>
    <property type="evidence" value="ECO:0007669"/>
    <property type="project" value="TreeGrafter"/>
</dbReference>
<evidence type="ECO:0000259" key="6">
    <source>
        <dbReference type="Pfam" id="PF22429"/>
    </source>
</evidence>
<gene>
    <name evidence="7" type="ORF">KEU06_13020</name>
</gene>
<dbReference type="Pfam" id="PF22429">
    <property type="entry name" value="HutF_N"/>
    <property type="match status" value="1"/>
</dbReference>
<keyword evidence="2" id="KW-0479">Metal-binding</keyword>
<dbReference type="PANTHER" id="PTHR11271:SF48">
    <property type="entry name" value="AMIDOHYDROLASE-RELATED DOMAIN-CONTAINING PROTEIN"/>
    <property type="match status" value="1"/>
</dbReference>
<dbReference type="PANTHER" id="PTHR11271">
    <property type="entry name" value="GUANINE DEAMINASE"/>
    <property type="match status" value="1"/>
</dbReference>
<reference evidence="7" key="1">
    <citation type="submission" date="2021-04" db="EMBL/GenBank/DDBJ databases">
        <title>Pseudaminobacter soli sp. nov., isolated from paddy soil contaminated by heavy metals.</title>
        <authorList>
            <person name="Zhang K."/>
        </authorList>
    </citation>
    <scope>NUCLEOTIDE SEQUENCE</scope>
    <source>
        <strain evidence="7">19-2017</strain>
    </source>
</reference>
<dbReference type="Pfam" id="PF01979">
    <property type="entry name" value="Amidohydro_1"/>
    <property type="match status" value="1"/>
</dbReference>
<dbReference type="SUPFAM" id="SSF51338">
    <property type="entry name" value="Composite domain of metallo-dependent hydrolases"/>
    <property type="match status" value="1"/>
</dbReference>
<dbReference type="GO" id="GO:0046872">
    <property type="term" value="F:metal ion binding"/>
    <property type="evidence" value="ECO:0007669"/>
    <property type="project" value="UniProtKB-KW"/>
</dbReference>
<keyword evidence="8" id="KW-1185">Reference proteome</keyword>
<dbReference type="EMBL" id="JAGWCR010000006">
    <property type="protein sequence ID" value="MBS3649531.1"/>
    <property type="molecule type" value="Genomic_DNA"/>
</dbReference>
<proteinExistence type="predicted"/>
<sequence>MSGTTTIHAETALLRDGWASDVRITMAGGAITVVEPGKPAAPGDERAAILLPSMPNVHSHAFQRGMAGLAETRGPGEDTFWSWREIMYRFALMMTPEQAEAVAAQLYMEMLEAGFGRIGEFHYLHHDRDGSHYDNLAEMADRIAAAAAETGIALTLLPVFYAHSTFGGVEPNPGQRRFITGLDTFERLLDASRDSIRKAGLSDAVVGVAPHSLRAVTPDELAAVVEMGGSGPIHIHAAEQLREVDDCLASLGSRPVEWLLANAPVGANWCLIHATHMTDEETAALARSGAVAGLCPVTEGSLGDGTFQGRSFLAAGGQFGVGSDSNVLIGVGDELRQLEYSQRLKHNQRNVLASPGQSNGRTMFDAALAGGSQALGGQAAGITLGGAASFVSLDPSHPTLAGKTGDAILDAWIFARADVDCVWVGGRKLVEGGRHVKRDAIAKRFRNVMKVLAG</sequence>
<dbReference type="InterPro" id="IPR032466">
    <property type="entry name" value="Metal_Hydrolase"/>
</dbReference>
<evidence type="ECO:0000256" key="1">
    <source>
        <dbReference type="ARBA" id="ARBA00001947"/>
    </source>
</evidence>
<dbReference type="Proteomes" id="UP000680348">
    <property type="component" value="Unassembled WGS sequence"/>
</dbReference>
<evidence type="ECO:0000313" key="8">
    <source>
        <dbReference type="Proteomes" id="UP000680348"/>
    </source>
</evidence>
<evidence type="ECO:0000256" key="2">
    <source>
        <dbReference type="ARBA" id="ARBA00022723"/>
    </source>
</evidence>
<keyword evidence="3 7" id="KW-0378">Hydrolase</keyword>
<feature type="domain" description="Formimidoylglutamate deiminase N-terminal" evidence="6">
    <location>
        <begin position="4"/>
        <end position="47"/>
    </location>
</feature>
<dbReference type="NCBIfam" id="NF006684">
    <property type="entry name" value="PRK09229.1-5"/>
    <property type="match status" value="1"/>
</dbReference>
<feature type="domain" description="Amidohydrolase-related" evidence="5">
    <location>
        <begin position="49"/>
        <end position="427"/>
    </location>
</feature>
<dbReference type="CDD" id="cd01313">
    <property type="entry name" value="Met_dep_hydrolase_E"/>
    <property type="match status" value="1"/>
</dbReference>
<evidence type="ECO:0000256" key="3">
    <source>
        <dbReference type="ARBA" id="ARBA00022801"/>
    </source>
</evidence>
<dbReference type="Gene3D" id="2.30.40.10">
    <property type="entry name" value="Urease, subunit C, domain 1"/>
    <property type="match status" value="1"/>
</dbReference>
<dbReference type="SUPFAM" id="SSF51556">
    <property type="entry name" value="Metallo-dependent hydrolases"/>
    <property type="match status" value="1"/>
</dbReference>
<dbReference type="InterPro" id="IPR011059">
    <property type="entry name" value="Metal-dep_hydrolase_composite"/>
</dbReference>